<feature type="domain" description="YgjP-like metallopeptidase" evidence="1">
    <location>
        <begin position="30"/>
        <end position="233"/>
    </location>
</feature>
<comment type="caution">
    <text evidence="2">The sequence shown here is derived from an EMBL/GenBank/DDBJ whole genome shotgun (WGS) entry which is preliminary data.</text>
</comment>
<dbReference type="PANTHER" id="PTHR30399">
    <property type="entry name" value="UNCHARACTERIZED PROTEIN YGJP"/>
    <property type="match status" value="1"/>
</dbReference>
<dbReference type="Gene3D" id="3.30.2010.10">
    <property type="entry name" value="Metalloproteases ('zincins'), catalytic domain"/>
    <property type="match status" value="1"/>
</dbReference>
<name>A0A3M0GRK4_9ACTN</name>
<evidence type="ECO:0000313" key="3">
    <source>
        <dbReference type="Proteomes" id="UP000275256"/>
    </source>
</evidence>
<dbReference type="PANTHER" id="PTHR30399:SF1">
    <property type="entry name" value="UTP PYROPHOSPHATASE"/>
    <property type="match status" value="1"/>
</dbReference>
<evidence type="ECO:0000259" key="1">
    <source>
        <dbReference type="Pfam" id="PF01863"/>
    </source>
</evidence>
<organism evidence="2 3">
    <name type="scientific">Tessaracoccus antarcticus</name>
    <dbReference type="NCBI Taxonomy" id="2479848"/>
    <lineage>
        <taxon>Bacteria</taxon>
        <taxon>Bacillati</taxon>
        <taxon>Actinomycetota</taxon>
        <taxon>Actinomycetes</taxon>
        <taxon>Propionibacteriales</taxon>
        <taxon>Propionibacteriaceae</taxon>
        <taxon>Tessaracoccus</taxon>
    </lineage>
</organism>
<dbReference type="Pfam" id="PF01863">
    <property type="entry name" value="YgjP-like"/>
    <property type="match status" value="1"/>
</dbReference>
<reference evidence="2 3" key="1">
    <citation type="submission" date="2018-10" db="EMBL/GenBank/DDBJ databases">
        <title>Tessaracoccus antarcticuss sp. nov., isolated from sediment.</title>
        <authorList>
            <person name="Zhou L.Y."/>
            <person name="Du Z.J."/>
        </authorList>
    </citation>
    <scope>NUCLEOTIDE SEQUENCE [LARGE SCALE GENOMIC DNA]</scope>
    <source>
        <strain evidence="2 3">JDX10</strain>
    </source>
</reference>
<dbReference type="InterPro" id="IPR002725">
    <property type="entry name" value="YgjP-like_metallopeptidase"/>
</dbReference>
<dbReference type="CDD" id="cd07344">
    <property type="entry name" value="M48_yhfN_like"/>
    <property type="match status" value="1"/>
</dbReference>
<gene>
    <name evidence="2" type="ORF">EAX62_09235</name>
</gene>
<dbReference type="InterPro" id="IPR053136">
    <property type="entry name" value="UTP_pyrophosphatase-like"/>
</dbReference>
<accession>A0A3M0GRK4</accession>
<evidence type="ECO:0000313" key="2">
    <source>
        <dbReference type="EMBL" id="RMB59906.1"/>
    </source>
</evidence>
<dbReference type="Proteomes" id="UP000275256">
    <property type="component" value="Unassembled WGS sequence"/>
</dbReference>
<protein>
    <submittedName>
        <fullName evidence="2">M48 family peptidase</fullName>
    </submittedName>
</protein>
<proteinExistence type="predicted"/>
<dbReference type="AlphaFoldDB" id="A0A3M0GRK4"/>
<keyword evidence="3" id="KW-1185">Reference proteome</keyword>
<dbReference type="EMBL" id="REFW01000002">
    <property type="protein sequence ID" value="RMB59906.1"/>
    <property type="molecule type" value="Genomic_DNA"/>
</dbReference>
<sequence length="236" mass="26853">MIIAMDGTTVSDLLQMDGYDAVVTYKAMKRLRLRILPPDGAVAISAPFGTPEHVIEQFVDQHHGWILRTRTAVRLRSPRPQRLDTGGRVRLWGAWTELVVEDASRAYARHTDGRVHILCPDGDEDAARRALDALHRRELEPALKRLLEEWQPRVGRRAAGIRMRRMTSRWGSCNTATAVITFNTALAKFPPEALEFVVVHELVHLLERGHGPVFKAHMSRLLPDWQARRMLLREGP</sequence>